<comment type="caution">
    <text evidence="1">The sequence shown here is derived from an EMBL/GenBank/DDBJ whole genome shotgun (WGS) entry which is preliminary data.</text>
</comment>
<accession>A0A1R2CM12</accession>
<keyword evidence="2" id="KW-1185">Reference proteome</keyword>
<dbReference type="EMBL" id="MPUH01000111">
    <property type="protein sequence ID" value="OMJ90063.1"/>
    <property type="molecule type" value="Genomic_DNA"/>
</dbReference>
<sequence length="489" mass="55876">MAYKINESLSPSKNTYEILMEETSEASSELTQLCLEISGTPEYNTLLSIEEQFNSIMYSWIDLSESLTKQIAKHKKLAKEIIIKNQRYRAISDEKLLRKKRKLREKESSIKLKQRHINKSLSKIRKLWKGNLRDMECKISAQKVRKIEFKEKIDNIKDQVINDLAKRSDLSFIERQRKLAMTESKGISRNQASIEPSLIFSEHSEEQINESYAFEELMKEIDAQKGPSKRNQSNISIEKSFGGWKSEYDSENDSILPVNPAEIKKAIEVLKKANLLNPNNGGVLHKLTDLINNPDNSERLELILQLINFHSKPSQDISNSLDFQPVKEKKPSSPIPNEGVENFILSKESPLTSQNTTKLLTHPEPLKEHGLCENFQSEKLDQTHMEESIEIPFFDVDMRFATSESANKPPRLSEYNQGQQELLSLDNLSPTEIKASPVKKQTTLDYQSTGISSQTGFRSRITLKTAGSEFSQKVFTPGSKSIEEAFKDM</sequence>
<name>A0A1R2CM12_9CILI</name>
<dbReference type="AlphaFoldDB" id="A0A1R2CM12"/>
<dbReference type="Proteomes" id="UP000187209">
    <property type="component" value="Unassembled WGS sequence"/>
</dbReference>
<evidence type="ECO:0000313" key="2">
    <source>
        <dbReference type="Proteomes" id="UP000187209"/>
    </source>
</evidence>
<proteinExistence type="predicted"/>
<evidence type="ECO:0000313" key="1">
    <source>
        <dbReference type="EMBL" id="OMJ90063.1"/>
    </source>
</evidence>
<organism evidence="1 2">
    <name type="scientific">Stentor coeruleus</name>
    <dbReference type="NCBI Taxonomy" id="5963"/>
    <lineage>
        <taxon>Eukaryota</taxon>
        <taxon>Sar</taxon>
        <taxon>Alveolata</taxon>
        <taxon>Ciliophora</taxon>
        <taxon>Postciliodesmatophora</taxon>
        <taxon>Heterotrichea</taxon>
        <taxon>Heterotrichida</taxon>
        <taxon>Stentoridae</taxon>
        <taxon>Stentor</taxon>
    </lineage>
</organism>
<reference evidence="1 2" key="1">
    <citation type="submission" date="2016-11" db="EMBL/GenBank/DDBJ databases">
        <title>The macronuclear genome of Stentor coeruleus: a giant cell with tiny introns.</title>
        <authorList>
            <person name="Slabodnick M."/>
            <person name="Ruby J.G."/>
            <person name="Reiff S.B."/>
            <person name="Swart E.C."/>
            <person name="Gosai S."/>
            <person name="Prabakaran S."/>
            <person name="Witkowska E."/>
            <person name="Larue G.E."/>
            <person name="Fisher S."/>
            <person name="Freeman R.M."/>
            <person name="Gunawardena J."/>
            <person name="Chu W."/>
            <person name="Stover N.A."/>
            <person name="Gregory B.D."/>
            <person name="Nowacki M."/>
            <person name="Derisi J."/>
            <person name="Roy S.W."/>
            <person name="Marshall W.F."/>
            <person name="Sood P."/>
        </authorList>
    </citation>
    <scope>NUCLEOTIDE SEQUENCE [LARGE SCALE GENOMIC DNA]</scope>
    <source>
        <strain evidence="1">WM001</strain>
    </source>
</reference>
<protein>
    <submittedName>
        <fullName evidence="1">Uncharacterized protein</fullName>
    </submittedName>
</protein>
<dbReference type="OrthoDB" id="297125at2759"/>
<gene>
    <name evidence="1" type="ORF">SteCoe_7642</name>
</gene>